<keyword evidence="2" id="KW-1185">Reference proteome</keyword>
<dbReference type="EMBL" id="MK967380">
    <property type="protein sequence ID" value="QDM56071.1"/>
    <property type="molecule type" value="Genomic_DNA"/>
</dbReference>
<sequence>MSDSDSTIIARRWLPGEPSPEFEAGVAAGIEAFAAYLRDENGRSTVQGVTDQHLSDFAEWATSDAIRSAPEGSLSRALVAQLDVDKLVDVVCVSRYGAAFASVPHSKDQAAAAQRFRAEARQHTRPTVQAIVNYLRAQLPDD</sequence>
<dbReference type="Proteomes" id="UP000320841">
    <property type="component" value="Segment"/>
</dbReference>
<proteinExistence type="predicted"/>
<evidence type="ECO:0000313" key="1">
    <source>
        <dbReference type="EMBL" id="QDM56071.1"/>
    </source>
</evidence>
<protein>
    <submittedName>
        <fullName evidence="1">Uncharacterized protein</fullName>
    </submittedName>
</protein>
<dbReference type="RefSeq" id="YP_009848270.1">
    <property type="nucleotide sequence ID" value="NC_048782.1"/>
</dbReference>
<dbReference type="GeneID" id="55618688"/>
<dbReference type="KEGG" id="vg:55618688"/>
<organism evidence="1 2">
    <name type="scientific">Rhodococcus phage Sleepyhead</name>
    <dbReference type="NCBI Taxonomy" id="2591131"/>
    <lineage>
        <taxon>Viruses</taxon>
        <taxon>Duplodnaviria</taxon>
        <taxon>Heunggongvirae</taxon>
        <taxon>Uroviricota</taxon>
        <taxon>Caudoviricetes</taxon>
        <taxon>Sleepyheadvirus</taxon>
        <taxon>Sleepyheadvirus sleepyhead</taxon>
    </lineage>
</organism>
<accession>A0A515MHC1</accession>
<reference evidence="1 2" key="1">
    <citation type="submission" date="2019-05" db="EMBL/GenBank/DDBJ databases">
        <authorList>
            <person name="Andrick R."/>
            <person name="Dugal D."/>
            <person name="Kinney M."/>
            <person name="Taplin D."/>
            <person name="Molloy S.D."/>
            <person name="Garlena R.A."/>
            <person name="Russell D.A."/>
            <person name="Pope W.H."/>
            <person name="Jacobs-Sera D."/>
            <person name="Hatfull G.F."/>
        </authorList>
    </citation>
    <scope>NUCLEOTIDE SEQUENCE [LARGE SCALE GENOMIC DNA]</scope>
</reference>
<evidence type="ECO:0000313" key="2">
    <source>
        <dbReference type="Proteomes" id="UP000320841"/>
    </source>
</evidence>
<name>A0A515MHC1_9CAUD</name>
<gene>
    <name evidence="1" type="primary">56</name>
    <name evidence="1" type="ORF">SEA_SLEEPYHEAD_56</name>
</gene>